<reference evidence="1" key="1">
    <citation type="journal article" date="2021" name="Proc. Natl. Acad. Sci. U.S.A.">
        <title>A Catalog of Tens of Thousands of Viruses from Human Metagenomes Reveals Hidden Associations with Chronic Diseases.</title>
        <authorList>
            <person name="Tisza M.J."/>
            <person name="Buck C.B."/>
        </authorList>
    </citation>
    <scope>NUCLEOTIDE SEQUENCE</scope>
    <source>
        <strain evidence="1">CtZHD14</strain>
    </source>
</reference>
<name>A0A8S5SXU4_9CAUD</name>
<evidence type="ECO:0000313" key="1">
    <source>
        <dbReference type="EMBL" id="DAF55370.1"/>
    </source>
</evidence>
<organism evidence="1">
    <name type="scientific">Siphoviridae sp. ctZHD14</name>
    <dbReference type="NCBI Taxonomy" id="2827891"/>
    <lineage>
        <taxon>Viruses</taxon>
        <taxon>Duplodnaviria</taxon>
        <taxon>Heunggongvirae</taxon>
        <taxon>Uroviricota</taxon>
        <taxon>Caudoviricetes</taxon>
    </lineage>
</organism>
<sequence>MAVVRVYTTVAAKLNKLPVTDGNLVFVSDTHHLYLDYNGLRIGYNCIQEFSTEEDRVNKLAPVEGYYYVEETGVMWHYKDGWKQLTPSNLQPIFFGISVEDFPKEGKENILYAADRAIYKWNAAARTYMCVANNTEWTTI</sequence>
<accession>A0A8S5SXU4</accession>
<proteinExistence type="predicted"/>
<protein>
    <submittedName>
        <fullName evidence="1">Uncharacterized protein</fullName>
    </submittedName>
</protein>
<dbReference type="EMBL" id="BK032687">
    <property type="protein sequence ID" value="DAF55370.1"/>
    <property type="molecule type" value="Genomic_DNA"/>
</dbReference>